<organism evidence="2 3">
    <name type="scientific">Alishewanella longhuensis</name>
    <dbReference type="NCBI Taxonomy" id="1091037"/>
    <lineage>
        <taxon>Bacteria</taxon>
        <taxon>Pseudomonadati</taxon>
        <taxon>Pseudomonadota</taxon>
        <taxon>Gammaproteobacteria</taxon>
        <taxon>Alteromonadales</taxon>
        <taxon>Alteromonadaceae</taxon>
        <taxon>Alishewanella</taxon>
    </lineage>
</organism>
<evidence type="ECO:0008006" key="4">
    <source>
        <dbReference type="Google" id="ProtNLM"/>
    </source>
</evidence>
<reference evidence="3" key="1">
    <citation type="journal article" date="2019" name="Int. J. Syst. Evol. Microbiol.">
        <title>The Global Catalogue of Microorganisms (GCM) 10K type strain sequencing project: providing services to taxonomists for standard genome sequencing and annotation.</title>
        <authorList>
            <consortium name="The Broad Institute Genomics Platform"/>
            <consortium name="The Broad Institute Genome Sequencing Center for Infectious Disease"/>
            <person name="Wu L."/>
            <person name="Ma J."/>
        </authorList>
    </citation>
    <scope>NUCLEOTIDE SEQUENCE [LARGE SCALE GENOMIC DNA]</scope>
    <source>
        <strain evidence="3">CGMCC 1.7003</strain>
    </source>
</reference>
<name>A0ABQ3KY10_9ALTE</name>
<keyword evidence="3" id="KW-1185">Reference proteome</keyword>
<accession>A0ABQ3KY10</accession>
<dbReference type="Proteomes" id="UP000659697">
    <property type="component" value="Unassembled WGS sequence"/>
</dbReference>
<evidence type="ECO:0000256" key="1">
    <source>
        <dbReference type="SAM" id="MobiDB-lite"/>
    </source>
</evidence>
<feature type="region of interest" description="Disordered" evidence="1">
    <location>
        <begin position="77"/>
        <end position="100"/>
    </location>
</feature>
<proteinExistence type="predicted"/>
<evidence type="ECO:0000313" key="2">
    <source>
        <dbReference type="EMBL" id="GHG60356.1"/>
    </source>
</evidence>
<feature type="compositionally biased region" description="Basic residues" evidence="1">
    <location>
        <begin position="84"/>
        <end position="100"/>
    </location>
</feature>
<comment type="caution">
    <text evidence="2">The sequence shown here is derived from an EMBL/GenBank/DDBJ whole genome shotgun (WGS) entry which is preliminary data.</text>
</comment>
<protein>
    <recommendedName>
        <fullName evidence="4">Transposase</fullName>
    </recommendedName>
</protein>
<dbReference type="RefSeq" id="WP_189429558.1">
    <property type="nucleotide sequence ID" value="NZ_BNAO01000001.1"/>
</dbReference>
<sequence length="100" mass="11504">MANVKVRIFKTDKQKSRLNKRLFCEFGATTARVLNDPLLALIRERKPRTIIFVGKILIEAFNDIRIREDDESLLGQRSGNAKTHIGKPKNPRGRNFKVLT</sequence>
<gene>
    <name evidence="2" type="ORF">GCM10010919_03760</name>
</gene>
<evidence type="ECO:0000313" key="3">
    <source>
        <dbReference type="Proteomes" id="UP000659697"/>
    </source>
</evidence>
<dbReference type="EMBL" id="BNAO01000001">
    <property type="protein sequence ID" value="GHG60356.1"/>
    <property type="molecule type" value="Genomic_DNA"/>
</dbReference>